<dbReference type="AlphaFoldDB" id="A0A5B7JYR7"/>
<dbReference type="EMBL" id="VSRR010126317">
    <property type="protein sequence ID" value="MPD01253.1"/>
    <property type="molecule type" value="Genomic_DNA"/>
</dbReference>
<feature type="region of interest" description="Disordered" evidence="1">
    <location>
        <begin position="1"/>
        <end position="52"/>
    </location>
</feature>
<feature type="compositionally biased region" description="Acidic residues" evidence="1">
    <location>
        <begin position="40"/>
        <end position="52"/>
    </location>
</feature>
<proteinExistence type="predicted"/>
<sequence>MNTNLLSETGSHPRQHQSPPDIAPDLPRTHTRTQEGVVVVDDDVDDDDDDDDDDVAVVTVVVVAEVSFVNCGHYDIGRQK</sequence>
<accession>A0A5B7JYR7</accession>
<name>A0A5B7JYR7_PORTR</name>
<comment type="caution">
    <text evidence="2">The sequence shown here is derived from an EMBL/GenBank/DDBJ whole genome shotgun (WGS) entry which is preliminary data.</text>
</comment>
<evidence type="ECO:0000313" key="3">
    <source>
        <dbReference type="Proteomes" id="UP000324222"/>
    </source>
</evidence>
<feature type="compositionally biased region" description="Polar residues" evidence="1">
    <location>
        <begin position="1"/>
        <end position="18"/>
    </location>
</feature>
<dbReference type="Proteomes" id="UP000324222">
    <property type="component" value="Unassembled WGS sequence"/>
</dbReference>
<protein>
    <submittedName>
        <fullName evidence="2">Uncharacterized protein</fullName>
    </submittedName>
</protein>
<evidence type="ECO:0000256" key="1">
    <source>
        <dbReference type="SAM" id="MobiDB-lite"/>
    </source>
</evidence>
<reference evidence="2 3" key="1">
    <citation type="submission" date="2019-05" db="EMBL/GenBank/DDBJ databases">
        <title>Another draft genome of Portunus trituberculatus and its Hox gene families provides insights of decapod evolution.</title>
        <authorList>
            <person name="Jeong J.-H."/>
            <person name="Song I."/>
            <person name="Kim S."/>
            <person name="Choi T."/>
            <person name="Kim D."/>
            <person name="Ryu S."/>
            <person name="Kim W."/>
        </authorList>
    </citation>
    <scope>NUCLEOTIDE SEQUENCE [LARGE SCALE GENOMIC DNA]</scope>
    <source>
        <tissue evidence="2">Muscle</tissue>
    </source>
</reference>
<gene>
    <name evidence="2" type="ORF">E2C01_096772</name>
</gene>
<keyword evidence="3" id="KW-1185">Reference proteome</keyword>
<evidence type="ECO:0000313" key="2">
    <source>
        <dbReference type="EMBL" id="MPD01253.1"/>
    </source>
</evidence>
<organism evidence="2 3">
    <name type="scientific">Portunus trituberculatus</name>
    <name type="common">Swimming crab</name>
    <name type="synonym">Neptunus trituberculatus</name>
    <dbReference type="NCBI Taxonomy" id="210409"/>
    <lineage>
        <taxon>Eukaryota</taxon>
        <taxon>Metazoa</taxon>
        <taxon>Ecdysozoa</taxon>
        <taxon>Arthropoda</taxon>
        <taxon>Crustacea</taxon>
        <taxon>Multicrustacea</taxon>
        <taxon>Malacostraca</taxon>
        <taxon>Eumalacostraca</taxon>
        <taxon>Eucarida</taxon>
        <taxon>Decapoda</taxon>
        <taxon>Pleocyemata</taxon>
        <taxon>Brachyura</taxon>
        <taxon>Eubrachyura</taxon>
        <taxon>Portunoidea</taxon>
        <taxon>Portunidae</taxon>
        <taxon>Portuninae</taxon>
        <taxon>Portunus</taxon>
    </lineage>
</organism>